<reference evidence="5" key="1">
    <citation type="submission" date="2022-11" db="EMBL/GenBank/DDBJ databases">
        <title>Alteromonas sp. nov., isolated from sea water of the Qingdao.</title>
        <authorList>
            <person name="Wang Q."/>
        </authorList>
    </citation>
    <scope>NUCLEOTIDE SEQUENCE</scope>
    <source>
        <strain evidence="5">ASW11-7</strain>
    </source>
</reference>
<keyword evidence="6" id="KW-1185">Reference proteome</keyword>
<sequence>MRNSMLMKSGIPLLIILVAIFAAALLISAKKPPEQKPVETKAFLVDAQQINSEDVRFKVYSQGNVLPKHQTNISTQVSGKVVEVSETFVAGGLFKKGDLLVRLEQEDYATDLKLAEAELAQAKAALTEEKARSKVAEQEWRSVNSTVAPELGLRKPQLATAQANVKAAEAKFERAKRNLKRTEIRAPYDGLVVSRNVDLGQFISTGSIVGSIYSTDQAEIRLPIPDSEMAFIDLKRQINKAAPVTLTASVAGKKKAWEAELVRSEGILDAGSRVIYVIAQLDDPYAREDIDKTPLRFGQFVQAEITGTQSQRLFVLPRNVLRLDNTVLQVTDAREVKISPVEVVRTNAQHVYISSGLDEESQVITSAVPNPYDGMKVRLPGDEVPASASPENDKEDDTSSIAAQEAAN</sequence>
<evidence type="ECO:0000259" key="4">
    <source>
        <dbReference type="Pfam" id="PF25973"/>
    </source>
</evidence>
<evidence type="ECO:0000313" key="5">
    <source>
        <dbReference type="EMBL" id="MCW8108666.1"/>
    </source>
</evidence>
<accession>A0ABT3P7C1</accession>
<dbReference type="Pfam" id="PF25973">
    <property type="entry name" value="BSH_CzcB"/>
    <property type="match status" value="1"/>
</dbReference>
<feature type="domain" description="CzcB-like barrel-sandwich hybrid" evidence="4">
    <location>
        <begin position="71"/>
        <end position="206"/>
    </location>
</feature>
<dbReference type="EMBL" id="JAPFRD010000010">
    <property type="protein sequence ID" value="MCW8108666.1"/>
    <property type="molecule type" value="Genomic_DNA"/>
</dbReference>
<dbReference type="Gene3D" id="2.40.420.20">
    <property type="match status" value="1"/>
</dbReference>
<feature type="region of interest" description="Disordered" evidence="3">
    <location>
        <begin position="370"/>
        <end position="408"/>
    </location>
</feature>
<keyword evidence="2" id="KW-0175">Coiled coil</keyword>
<evidence type="ECO:0000256" key="3">
    <source>
        <dbReference type="SAM" id="MobiDB-lite"/>
    </source>
</evidence>
<dbReference type="PANTHER" id="PTHR30469:SF12">
    <property type="entry name" value="MULTIDRUG RESISTANCE PROTEIN MDTA"/>
    <property type="match status" value="1"/>
</dbReference>
<organism evidence="5 6">
    <name type="scientific">Alteromonas aquimaris</name>
    <dbReference type="NCBI Taxonomy" id="2998417"/>
    <lineage>
        <taxon>Bacteria</taxon>
        <taxon>Pseudomonadati</taxon>
        <taxon>Pseudomonadota</taxon>
        <taxon>Gammaproteobacteria</taxon>
        <taxon>Alteromonadales</taxon>
        <taxon>Alteromonadaceae</taxon>
        <taxon>Alteromonas/Salinimonas group</taxon>
        <taxon>Alteromonas</taxon>
    </lineage>
</organism>
<name>A0ABT3P7C1_9ALTE</name>
<gene>
    <name evidence="5" type="ORF">OPS25_09175</name>
</gene>
<evidence type="ECO:0000313" key="6">
    <source>
        <dbReference type="Proteomes" id="UP001142810"/>
    </source>
</evidence>
<dbReference type="Gene3D" id="1.10.287.470">
    <property type="entry name" value="Helix hairpin bin"/>
    <property type="match status" value="1"/>
</dbReference>
<evidence type="ECO:0000256" key="2">
    <source>
        <dbReference type="SAM" id="Coils"/>
    </source>
</evidence>
<dbReference type="RefSeq" id="WP_265617583.1">
    <property type="nucleotide sequence ID" value="NZ_JAPFRD010000010.1"/>
</dbReference>
<dbReference type="NCBIfam" id="TIGR01730">
    <property type="entry name" value="RND_mfp"/>
    <property type="match status" value="1"/>
</dbReference>
<comment type="caution">
    <text evidence="5">The sequence shown here is derived from an EMBL/GenBank/DDBJ whole genome shotgun (WGS) entry which is preliminary data.</text>
</comment>
<dbReference type="Proteomes" id="UP001142810">
    <property type="component" value="Unassembled WGS sequence"/>
</dbReference>
<dbReference type="InterPro" id="IPR006143">
    <property type="entry name" value="RND_pump_MFP"/>
</dbReference>
<dbReference type="PANTHER" id="PTHR30469">
    <property type="entry name" value="MULTIDRUG RESISTANCE PROTEIN MDTA"/>
    <property type="match status" value="1"/>
</dbReference>
<feature type="coiled-coil region" evidence="2">
    <location>
        <begin position="105"/>
        <end position="185"/>
    </location>
</feature>
<dbReference type="SUPFAM" id="SSF111369">
    <property type="entry name" value="HlyD-like secretion proteins"/>
    <property type="match status" value="1"/>
</dbReference>
<dbReference type="Gene3D" id="2.40.50.100">
    <property type="match status" value="1"/>
</dbReference>
<dbReference type="InterPro" id="IPR058647">
    <property type="entry name" value="BSH_CzcB-like"/>
</dbReference>
<dbReference type="Gene3D" id="2.40.30.170">
    <property type="match status" value="1"/>
</dbReference>
<protein>
    <submittedName>
        <fullName evidence="5">Efflux RND transporter periplasmic adaptor subunit</fullName>
    </submittedName>
</protein>
<evidence type="ECO:0000256" key="1">
    <source>
        <dbReference type="ARBA" id="ARBA00009477"/>
    </source>
</evidence>
<feature type="compositionally biased region" description="Polar residues" evidence="3">
    <location>
        <begin position="399"/>
        <end position="408"/>
    </location>
</feature>
<comment type="similarity">
    <text evidence="1">Belongs to the membrane fusion protein (MFP) (TC 8.A.1) family.</text>
</comment>
<proteinExistence type="inferred from homology"/>